<sequence length="444" mass="48889">MKLLRFVARVTKGIYDILATYLLAWVLFFALTAFGFHFGLEAAARALGFDSPDVWWRKLAGPLGETGVVWFRLLAFGSLHAAIVYFLRGPLGVIQEKLEAGFDRVADLFKYITRERGKLRVVGHIVFTLVVTLLLVPFVLQPTLVPQYTTGQAWLERGANLADGTASRFVADSVVGLYRKLYADPVEAEGGVSSAEVDAAQAAHDARPPLPDDPDGTDGPTTPPIPTGDQPLMDRWDDQIRGAAGGDPVKFAQIKAFMWVESAGRQFAVSHTGCSGLMQFCAGTARSRPYRKVFGVGRVYTCNCDGPCRIDRQTRRDIETGIANPGELADKFPCDLTDARFDAARSIRAGALYIDRLSKRFGGNLYLMYIGYNSGPAVAGEVYKRLGRSNTASLDEIELHLADAMRPHYGAGSERRARSLLRTHLPKIKRAYDRYYEPTTLAAK</sequence>
<organism evidence="4 5">
    <name type="scientific">Persicimonas caeni</name>
    <dbReference type="NCBI Taxonomy" id="2292766"/>
    <lineage>
        <taxon>Bacteria</taxon>
        <taxon>Deltaproteobacteria</taxon>
        <taxon>Bradymonadales</taxon>
        <taxon>Bradymonadaceae</taxon>
        <taxon>Persicimonas</taxon>
    </lineage>
</organism>
<dbReference type="InterPro" id="IPR023346">
    <property type="entry name" value="Lysozyme-like_dom_sf"/>
</dbReference>
<accession>A0A4Y6PLZ3</accession>
<feature type="compositionally biased region" description="Low complexity" evidence="1">
    <location>
        <begin position="193"/>
        <end position="203"/>
    </location>
</feature>
<keyword evidence="2" id="KW-1133">Transmembrane helix</keyword>
<evidence type="ECO:0000256" key="2">
    <source>
        <dbReference type="SAM" id="Phobius"/>
    </source>
</evidence>
<dbReference type="OrthoDB" id="5525898at2"/>
<feature type="region of interest" description="Disordered" evidence="1">
    <location>
        <begin position="193"/>
        <end position="234"/>
    </location>
</feature>
<dbReference type="SUPFAM" id="SSF53955">
    <property type="entry name" value="Lysozyme-like"/>
    <property type="match status" value="1"/>
</dbReference>
<evidence type="ECO:0000259" key="3">
    <source>
        <dbReference type="Pfam" id="PF01464"/>
    </source>
</evidence>
<feature type="domain" description="Transglycosylase SLT" evidence="3">
    <location>
        <begin position="251"/>
        <end position="287"/>
    </location>
</feature>
<feature type="transmembrane region" description="Helical" evidence="2">
    <location>
        <begin position="21"/>
        <end position="47"/>
    </location>
</feature>
<feature type="domain" description="Transglycosylase SLT" evidence="3">
    <location>
        <begin position="337"/>
        <end position="384"/>
    </location>
</feature>
<gene>
    <name evidence="4" type="ORF">FIV42_00520</name>
</gene>
<feature type="transmembrane region" description="Helical" evidence="2">
    <location>
        <begin position="121"/>
        <end position="140"/>
    </location>
</feature>
<dbReference type="Proteomes" id="UP000315995">
    <property type="component" value="Chromosome"/>
</dbReference>
<reference evidence="4 5" key="1">
    <citation type="submission" date="2019-06" db="EMBL/GenBank/DDBJ databases">
        <title>Persicimonas caeni gen. nov., sp. nov., a predatory bacterium isolated from solar saltern.</title>
        <authorList>
            <person name="Wang S."/>
        </authorList>
    </citation>
    <scope>NUCLEOTIDE SEQUENCE [LARGE SCALE GENOMIC DNA]</scope>
    <source>
        <strain evidence="4 5">YN101</strain>
    </source>
</reference>
<dbReference type="Gene3D" id="1.10.530.10">
    <property type="match status" value="1"/>
</dbReference>
<dbReference type="Pfam" id="PF01464">
    <property type="entry name" value="SLT"/>
    <property type="match status" value="2"/>
</dbReference>
<dbReference type="CDD" id="cd00254">
    <property type="entry name" value="LT-like"/>
    <property type="match status" value="1"/>
</dbReference>
<dbReference type="RefSeq" id="WP_141195769.1">
    <property type="nucleotide sequence ID" value="NZ_CP041186.1"/>
</dbReference>
<dbReference type="InterPro" id="IPR008258">
    <property type="entry name" value="Transglycosylase_SLT_dom_1"/>
</dbReference>
<feature type="transmembrane region" description="Helical" evidence="2">
    <location>
        <begin position="67"/>
        <end position="87"/>
    </location>
</feature>
<protein>
    <submittedName>
        <fullName evidence="4">Lytic transglycosylase domain-containing protein</fullName>
    </submittedName>
</protein>
<evidence type="ECO:0000256" key="1">
    <source>
        <dbReference type="SAM" id="MobiDB-lite"/>
    </source>
</evidence>
<dbReference type="EMBL" id="CP041186">
    <property type="protein sequence ID" value="QDG49270.1"/>
    <property type="molecule type" value="Genomic_DNA"/>
</dbReference>
<dbReference type="AlphaFoldDB" id="A0A4Y6PLZ3"/>
<accession>A0A5B8XZ00</accession>
<keyword evidence="5" id="KW-1185">Reference proteome</keyword>
<name>A0A4Y6PLZ3_PERCE</name>
<dbReference type="PANTHER" id="PTHR37423">
    <property type="entry name" value="SOLUBLE LYTIC MUREIN TRANSGLYCOSYLASE-RELATED"/>
    <property type="match status" value="1"/>
</dbReference>
<dbReference type="PANTHER" id="PTHR37423:SF2">
    <property type="entry name" value="MEMBRANE-BOUND LYTIC MUREIN TRANSGLYCOSYLASE C"/>
    <property type="match status" value="1"/>
</dbReference>
<evidence type="ECO:0000313" key="4">
    <source>
        <dbReference type="EMBL" id="QDG49270.1"/>
    </source>
</evidence>
<keyword evidence="2" id="KW-0812">Transmembrane</keyword>
<proteinExistence type="predicted"/>
<evidence type="ECO:0000313" key="5">
    <source>
        <dbReference type="Proteomes" id="UP000315995"/>
    </source>
</evidence>
<keyword evidence="2" id="KW-0472">Membrane</keyword>